<gene>
    <name evidence="1" type="ORF">BTN49_1272</name>
</gene>
<evidence type="ECO:0000313" key="1">
    <source>
        <dbReference type="EMBL" id="PCS23275.1"/>
    </source>
</evidence>
<organism evidence="1 2">
    <name type="scientific">Candidatus Enterovibrio escicola</name>
    <dbReference type="NCBI Taxonomy" id="1927127"/>
    <lineage>
        <taxon>Bacteria</taxon>
        <taxon>Pseudomonadati</taxon>
        <taxon>Pseudomonadota</taxon>
        <taxon>Gammaproteobacteria</taxon>
        <taxon>Vibrionales</taxon>
        <taxon>Vibrionaceae</taxon>
        <taxon>Enterovibrio</taxon>
    </lineage>
</organism>
<name>A0A2A5T554_9GAMM</name>
<dbReference type="AlphaFoldDB" id="A0A2A5T554"/>
<evidence type="ECO:0008006" key="3">
    <source>
        <dbReference type="Google" id="ProtNLM"/>
    </source>
</evidence>
<dbReference type="Proteomes" id="UP000219020">
    <property type="component" value="Unassembled WGS sequence"/>
</dbReference>
<accession>A0A2A5T554</accession>
<dbReference type="EMBL" id="NBYY01000011">
    <property type="protein sequence ID" value="PCS23275.1"/>
    <property type="molecule type" value="Genomic_DNA"/>
</dbReference>
<comment type="caution">
    <text evidence="1">The sequence shown here is derived from an EMBL/GenBank/DDBJ whole genome shotgun (WGS) entry which is preliminary data.</text>
</comment>
<protein>
    <recommendedName>
        <fullName evidence="3">Mobile element protein</fullName>
    </recommendedName>
</protein>
<proteinExistence type="predicted"/>
<sequence>MNNSDAVFSNITDFCQVLLPVWETHRISDTKTRNNACR</sequence>
<evidence type="ECO:0000313" key="2">
    <source>
        <dbReference type="Proteomes" id="UP000219020"/>
    </source>
</evidence>
<keyword evidence="2" id="KW-1185">Reference proteome</keyword>
<reference evidence="2" key="1">
    <citation type="submission" date="2017-04" db="EMBL/GenBank/DDBJ databases">
        <title>Genome evolution of the luminous symbionts of deep sea anglerfish.</title>
        <authorList>
            <person name="Hendry T.A."/>
        </authorList>
    </citation>
    <scope>NUCLEOTIDE SEQUENCE [LARGE SCALE GENOMIC DNA]</scope>
</reference>